<name>A0A412IFN5_9BACE</name>
<dbReference type="RefSeq" id="WP_118402852.1">
    <property type="nucleotide sequence ID" value="NZ_QRVJ01000012.1"/>
</dbReference>
<dbReference type="EMBL" id="QRVJ01000012">
    <property type="protein sequence ID" value="RGS35841.1"/>
    <property type="molecule type" value="Genomic_DNA"/>
</dbReference>
<dbReference type="InterPro" id="IPR049945">
    <property type="entry name" value="AAA_22"/>
</dbReference>
<feature type="domain" description="ORC1/DEAH AAA+ ATPase" evidence="1">
    <location>
        <begin position="98"/>
        <end position="208"/>
    </location>
</feature>
<proteinExistence type="predicted"/>
<keyword evidence="2" id="KW-0547">Nucleotide-binding</keyword>
<accession>A0A412IFN5</accession>
<dbReference type="SUPFAM" id="SSF52540">
    <property type="entry name" value="P-loop containing nucleoside triphosphate hydrolases"/>
    <property type="match status" value="1"/>
</dbReference>
<dbReference type="Gene3D" id="3.40.50.300">
    <property type="entry name" value="P-loop containing nucleotide triphosphate hydrolases"/>
    <property type="match status" value="1"/>
</dbReference>
<protein>
    <submittedName>
        <fullName evidence="2">ATP-binding protein</fullName>
    </submittedName>
</protein>
<dbReference type="InterPro" id="IPR027417">
    <property type="entry name" value="P-loop_NTPase"/>
</dbReference>
<dbReference type="GO" id="GO:0016887">
    <property type="term" value="F:ATP hydrolysis activity"/>
    <property type="evidence" value="ECO:0007669"/>
    <property type="project" value="InterPro"/>
</dbReference>
<evidence type="ECO:0000259" key="1">
    <source>
        <dbReference type="Pfam" id="PF13401"/>
    </source>
</evidence>
<sequence>MKLSNQAKDQIIEAIKRDFVNYPNKSKHAMALGINAGVYGDITKGDYERKLSDAAFISIARRLGVSLRNEMPWRAAETAVFVYITEQLEMCQRSSLSGLLCDVPNIGKTFSAKAYVKTHPNAIYVDCGQVKTKMRMVRFIAKEFGLNGNGRYADVYDDLVYYLKSIDRPLIILDEAGDMNPETFLELKALWNATDRTCGWYMMGANGLKAKIQRNRNADTLGYEEMFSRYGDNYNRVTPEDEKERTVFLKAQAAIVAKLNAPAGTNISQLVNLSGGKLRRVYTEIEKLNMGA</sequence>
<organism evidence="2 3">
    <name type="scientific">Bacteroides cellulosilyticus</name>
    <dbReference type="NCBI Taxonomy" id="246787"/>
    <lineage>
        <taxon>Bacteria</taxon>
        <taxon>Pseudomonadati</taxon>
        <taxon>Bacteroidota</taxon>
        <taxon>Bacteroidia</taxon>
        <taxon>Bacteroidales</taxon>
        <taxon>Bacteroidaceae</taxon>
        <taxon>Bacteroides</taxon>
    </lineage>
</organism>
<dbReference type="GO" id="GO:0005524">
    <property type="term" value="F:ATP binding"/>
    <property type="evidence" value="ECO:0007669"/>
    <property type="project" value="UniProtKB-KW"/>
</dbReference>
<comment type="caution">
    <text evidence="2">The sequence shown here is derived from an EMBL/GenBank/DDBJ whole genome shotgun (WGS) entry which is preliminary data.</text>
</comment>
<reference evidence="2 3" key="1">
    <citation type="submission" date="2018-08" db="EMBL/GenBank/DDBJ databases">
        <title>A genome reference for cultivated species of the human gut microbiota.</title>
        <authorList>
            <person name="Zou Y."/>
            <person name="Xue W."/>
            <person name="Luo G."/>
        </authorList>
    </citation>
    <scope>NUCLEOTIDE SEQUENCE [LARGE SCALE GENOMIC DNA]</scope>
    <source>
        <strain evidence="2 3">AF22-3AC</strain>
    </source>
</reference>
<evidence type="ECO:0000313" key="3">
    <source>
        <dbReference type="Proteomes" id="UP000283341"/>
    </source>
</evidence>
<gene>
    <name evidence="2" type="ORF">DWX97_14330</name>
</gene>
<dbReference type="AlphaFoldDB" id="A0A412IFN5"/>
<keyword evidence="2" id="KW-0067">ATP-binding</keyword>
<evidence type="ECO:0000313" key="2">
    <source>
        <dbReference type="EMBL" id="RGS35841.1"/>
    </source>
</evidence>
<dbReference type="Pfam" id="PF13401">
    <property type="entry name" value="AAA_22"/>
    <property type="match status" value="1"/>
</dbReference>
<dbReference type="Proteomes" id="UP000283341">
    <property type="component" value="Unassembled WGS sequence"/>
</dbReference>